<name>A0AA41QSY0_9MICO</name>
<organism evidence="3 4">
    <name type="scientific">Cryobacterium zhongshanensis</name>
    <dbReference type="NCBI Taxonomy" id="2928153"/>
    <lineage>
        <taxon>Bacteria</taxon>
        <taxon>Bacillati</taxon>
        <taxon>Actinomycetota</taxon>
        <taxon>Actinomycetes</taxon>
        <taxon>Micrococcales</taxon>
        <taxon>Microbacteriaceae</taxon>
        <taxon>Cryobacterium</taxon>
    </lineage>
</organism>
<dbReference type="InterPro" id="IPR010982">
    <property type="entry name" value="Lambda_DNA-bd_dom_sf"/>
</dbReference>
<dbReference type="PANTHER" id="PTHR36924">
    <property type="entry name" value="ANTITOXIN HIGA-1"/>
    <property type="match status" value="1"/>
</dbReference>
<proteinExistence type="predicted"/>
<accession>A0AA41QSY0</accession>
<dbReference type="Proteomes" id="UP001165341">
    <property type="component" value="Unassembled WGS sequence"/>
</dbReference>
<reference evidence="3" key="1">
    <citation type="submission" date="2022-03" db="EMBL/GenBank/DDBJ databases">
        <title>Cryobacterium sp. nov. strain ZS14-85, isolated from Antarctic soil.</title>
        <authorList>
            <person name="Li J."/>
            <person name="Niu G."/>
        </authorList>
    </citation>
    <scope>NUCLEOTIDE SEQUENCE</scope>
    <source>
        <strain evidence="3">ZS14-85</strain>
    </source>
</reference>
<dbReference type="Pfam" id="PF01381">
    <property type="entry name" value="HTH_3"/>
    <property type="match status" value="1"/>
</dbReference>
<comment type="caution">
    <text evidence="3">The sequence shown here is derived from an EMBL/GenBank/DDBJ whole genome shotgun (WGS) entry which is preliminary data.</text>
</comment>
<dbReference type="PANTHER" id="PTHR36924:SF1">
    <property type="entry name" value="ANTITOXIN HIGA-1"/>
    <property type="match status" value="1"/>
</dbReference>
<dbReference type="PROSITE" id="PS50943">
    <property type="entry name" value="HTH_CROC1"/>
    <property type="match status" value="1"/>
</dbReference>
<dbReference type="InterPro" id="IPR013430">
    <property type="entry name" value="Toxin_antidote_HigA"/>
</dbReference>
<dbReference type="SUPFAM" id="SSF47413">
    <property type="entry name" value="lambda repressor-like DNA-binding domains"/>
    <property type="match status" value="1"/>
</dbReference>
<dbReference type="Gene3D" id="1.10.260.40">
    <property type="entry name" value="lambda repressor-like DNA-binding domains"/>
    <property type="match status" value="1"/>
</dbReference>
<protein>
    <submittedName>
        <fullName evidence="3">HigA family addiction module antitoxin</fullName>
    </submittedName>
</protein>
<dbReference type="CDD" id="cd00093">
    <property type="entry name" value="HTH_XRE"/>
    <property type="match status" value="1"/>
</dbReference>
<dbReference type="AlphaFoldDB" id="A0AA41QSY0"/>
<dbReference type="GO" id="GO:0003677">
    <property type="term" value="F:DNA binding"/>
    <property type="evidence" value="ECO:0007669"/>
    <property type="project" value="UniProtKB-KW"/>
</dbReference>
<dbReference type="EMBL" id="JALGAR010000001">
    <property type="protein sequence ID" value="MCI4656894.1"/>
    <property type="molecule type" value="Genomic_DNA"/>
</dbReference>
<gene>
    <name evidence="3" type="ORF">MQH31_03600</name>
</gene>
<sequence>MTGMHNPPHPGSLLEDYLGEVSVAEAARRLGVTRATLSRIRHGHSAVTADMAVRLGLLFGTSAELWLGMQSAYDLWTERQKPRPAIVALAGAGR</sequence>
<dbReference type="RefSeq" id="WP_243010938.1">
    <property type="nucleotide sequence ID" value="NZ_JALGAR010000001.1"/>
</dbReference>
<dbReference type="InterPro" id="IPR001387">
    <property type="entry name" value="Cro/C1-type_HTH"/>
</dbReference>
<dbReference type="SMART" id="SM00530">
    <property type="entry name" value="HTH_XRE"/>
    <property type="match status" value="1"/>
</dbReference>
<evidence type="ECO:0000313" key="3">
    <source>
        <dbReference type="EMBL" id="MCI4656894.1"/>
    </source>
</evidence>
<keyword evidence="4" id="KW-1185">Reference proteome</keyword>
<evidence type="ECO:0000313" key="4">
    <source>
        <dbReference type="Proteomes" id="UP001165341"/>
    </source>
</evidence>
<feature type="domain" description="HTH cro/C1-type" evidence="2">
    <location>
        <begin position="22"/>
        <end position="66"/>
    </location>
</feature>
<evidence type="ECO:0000259" key="2">
    <source>
        <dbReference type="PROSITE" id="PS50943"/>
    </source>
</evidence>
<keyword evidence="1" id="KW-0238">DNA-binding</keyword>
<evidence type="ECO:0000256" key="1">
    <source>
        <dbReference type="ARBA" id="ARBA00023125"/>
    </source>
</evidence>
<dbReference type="NCBIfam" id="TIGR02607">
    <property type="entry name" value="antidote_HigA"/>
    <property type="match status" value="1"/>
</dbReference>